<accession>A0AAD9LB75</accession>
<reference evidence="3" key="1">
    <citation type="submission" date="2023-08" db="EMBL/GenBank/DDBJ databases">
        <title>Reference Genome Resource for the Citrus Pathogen Phytophthora citrophthora.</title>
        <authorList>
            <person name="Moller H."/>
            <person name="Coetzee B."/>
            <person name="Rose L.J."/>
            <person name="Van Niekerk J.M."/>
        </authorList>
    </citation>
    <scope>NUCLEOTIDE SEQUENCE</scope>
    <source>
        <strain evidence="3">STE-U-9442</strain>
    </source>
</reference>
<feature type="signal peptide" evidence="2">
    <location>
        <begin position="1"/>
        <end position="19"/>
    </location>
</feature>
<sequence length="169" mass="18535">MQQFYHLAVLLLAVCSANASEVVHDSDSVDNVHALEEREITSRLKKIFKQTPSNLRKNDVKILDSKKFEKIPSSKTIDTALSDKNLEKVLSNKDMQKILSNKKLQKSLSGKSIDKVINNDKIKRSAVERVGASLKRHPAMVAAFQGVATTTIVAIVLIFAFGSVGLSSG</sequence>
<keyword evidence="2" id="KW-0732">Signal</keyword>
<dbReference type="AlphaFoldDB" id="A0AAD9LB75"/>
<evidence type="ECO:0008006" key="5">
    <source>
        <dbReference type="Google" id="ProtNLM"/>
    </source>
</evidence>
<evidence type="ECO:0000313" key="4">
    <source>
        <dbReference type="Proteomes" id="UP001259832"/>
    </source>
</evidence>
<dbReference type="EMBL" id="JASMQC010000050">
    <property type="protein sequence ID" value="KAK1929242.1"/>
    <property type="molecule type" value="Genomic_DNA"/>
</dbReference>
<organism evidence="3 4">
    <name type="scientific">Phytophthora citrophthora</name>
    <dbReference type="NCBI Taxonomy" id="4793"/>
    <lineage>
        <taxon>Eukaryota</taxon>
        <taxon>Sar</taxon>
        <taxon>Stramenopiles</taxon>
        <taxon>Oomycota</taxon>
        <taxon>Peronosporomycetes</taxon>
        <taxon>Peronosporales</taxon>
        <taxon>Peronosporaceae</taxon>
        <taxon>Phytophthora</taxon>
    </lineage>
</organism>
<evidence type="ECO:0000256" key="2">
    <source>
        <dbReference type="SAM" id="SignalP"/>
    </source>
</evidence>
<dbReference type="Proteomes" id="UP001259832">
    <property type="component" value="Unassembled WGS sequence"/>
</dbReference>
<protein>
    <recommendedName>
        <fullName evidence="5">RxLR effector protein</fullName>
    </recommendedName>
</protein>
<keyword evidence="1" id="KW-0472">Membrane</keyword>
<comment type="caution">
    <text evidence="3">The sequence shown here is derived from an EMBL/GenBank/DDBJ whole genome shotgun (WGS) entry which is preliminary data.</text>
</comment>
<feature type="transmembrane region" description="Helical" evidence="1">
    <location>
        <begin position="142"/>
        <end position="166"/>
    </location>
</feature>
<evidence type="ECO:0000313" key="3">
    <source>
        <dbReference type="EMBL" id="KAK1929242.1"/>
    </source>
</evidence>
<name>A0AAD9LB75_9STRA</name>
<feature type="chain" id="PRO_5042213137" description="RxLR effector protein" evidence="2">
    <location>
        <begin position="20"/>
        <end position="169"/>
    </location>
</feature>
<evidence type="ECO:0000256" key="1">
    <source>
        <dbReference type="SAM" id="Phobius"/>
    </source>
</evidence>
<gene>
    <name evidence="3" type="ORF">P3T76_015194</name>
</gene>
<proteinExistence type="predicted"/>
<keyword evidence="4" id="KW-1185">Reference proteome</keyword>
<keyword evidence="1" id="KW-0812">Transmembrane</keyword>
<keyword evidence="1" id="KW-1133">Transmembrane helix</keyword>